<proteinExistence type="predicted"/>
<dbReference type="AlphaFoldDB" id="A0A165F0X0"/>
<dbReference type="Proteomes" id="UP000077266">
    <property type="component" value="Unassembled WGS sequence"/>
</dbReference>
<protein>
    <submittedName>
        <fullName evidence="1">Uncharacterized protein</fullName>
    </submittedName>
</protein>
<evidence type="ECO:0000313" key="2">
    <source>
        <dbReference type="Proteomes" id="UP000077266"/>
    </source>
</evidence>
<evidence type="ECO:0000313" key="1">
    <source>
        <dbReference type="EMBL" id="KZV88123.1"/>
    </source>
</evidence>
<sequence length="85" mass="9661">MWKILIFALRLREEDASFEVVGDICIYPTRTRIPFGEPMNDMVLVQLPAPGTAQGGRRQSRISRVWSNVGATWRRRSIRGPHAAP</sequence>
<dbReference type="InParanoid" id="A0A165F0X0"/>
<reference evidence="1 2" key="1">
    <citation type="journal article" date="2016" name="Mol. Biol. Evol.">
        <title>Comparative Genomics of Early-Diverging Mushroom-Forming Fungi Provides Insights into the Origins of Lignocellulose Decay Capabilities.</title>
        <authorList>
            <person name="Nagy L.G."/>
            <person name="Riley R."/>
            <person name="Tritt A."/>
            <person name="Adam C."/>
            <person name="Daum C."/>
            <person name="Floudas D."/>
            <person name="Sun H."/>
            <person name="Yadav J.S."/>
            <person name="Pangilinan J."/>
            <person name="Larsson K.H."/>
            <person name="Matsuura K."/>
            <person name="Barry K."/>
            <person name="Labutti K."/>
            <person name="Kuo R."/>
            <person name="Ohm R.A."/>
            <person name="Bhattacharya S.S."/>
            <person name="Shirouzu T."/>
            <person name="Yoshinaga Y."/>
            <person name="Martin F.M."/>
            <person name="Grigoriev I.V."/>
            <person name="Hibbett D.S."/>
        </authorList>
    </citation>
    <scope>NUCLEOTIDE SEQUENCE [LARGE SCALE GENOMIC DNA]</scope>
    <source>
        <strain evidence="1 2">HHB12029</strain>
    </source>
</reference>
<name>A0A165F0X0_EXIGL</name>
<accession>A0A165F0X0</accession>
<keyword evidence="2" id="KW-1185">Reference proteome</keyword>
<organism evidence="1 2">
    <name type="scientific">Exidia glandulosa HHB12029</name>
    <dbReference type="NCBI Taxonomy" id="1314781"/>
    <lineage>
        <taxon>Eukaryota</taxon>
        <taxon>Fungi</taxon>
        <taxon>Dikarya</taxon>
        <taxon>Basidiomycota</taxon>
        <taxon>Agaricomycotina</taxon>
        <taxon>Agaricomycetes</taxon>
        <taxon>Auriculariales</taxon>
        <taxon>Exidiaceae</taxon>
        <taxon>Exidia</taxon>
    </lineage>
</organism>
<gene>
    <name evidence="1" type="ORF">EXIGLDRAFT_184688</name>
</gene>
<dbReference type="EMBL" id="KV426107">
    <property type="protein sequence ID" value="KZV88123.1"/>
    <property type="molecule type" value="Genomic_DNA"/>
</dbReference>